<evidence type="ECO:0000313" key="1">
    <source>
        <dbReference type="EMBL" id="KAF5768181.1"/>
    </source>
</evidence>
<dbReference type="Gramene" id="mRNA:HanXRQr2_Chr14g0633391">
    <property type="protein sequence ID" value="CDS:HanXRQr2_Chr14g0633391.1"/>
    <property type="gene ID" value="HanXRQr2_Chr14g0633391"/>
</dbReference>
<evidence type="ECO:0000313" key="2">
    <source>
        <dbReference type="EMBL" id="OTF97460.1"/>
    </source>
</evidence>
<name>A0A251SJ12_HELAN</name>
<sequence>MNTDPPPAAAFVLTFRPSVSDDGLWLRRRWMVAMVVDLCIVVTFTGEMDFH</sequence>
<reference evidence="1" key="3">
    <citation type="submission" date="2020-06" db="EMBL/GenBank/DDBJ databases">
        <title>Helianthus annuus Genome sequencing and assembly Release 2.</title>
        <authorList>
            <person name="Gouzy J."/>
            <person name="Langlade N."/>
            <person name="Munos S."/>
        </authorList>
    </citation>
    <scope>NUCLEOTIDE SEQUENCE</scope>
    <source>
        <tissue evidence="1">Leaves</tissue>
    </source>
</reference>
<dbReference type="AlphaFoldDB" id="A0A251SJ12"/>
<reference evidence="2" key="2">
    <citation type="submission" date="2017-02" db="EMBL/GenBank/DDBJ databases">
        <title>Sunflower complete genome.</title>
        <authorList>
            <person name="Langlade N."/>
            <person name="Munos S."/>
        </authorList>
    </citation>
    <scope>NUCLEOTIDE SEQUENCE [LARGE SCALE GENOMIC DNA]</scope>
    <source>
        <tissue evidence="2">Leaves</tissue>
    </source>
</reference>
<keyword evidence="3" id="KW-1185">Reference proteome</keyword>
<dbReference type="Proteomes" id="UP000215914">
    <property type="component" value="Chromosome 14"/>
</dbReference>
<reference evidence="1 3" key="1">
    <citation type="journal article" date="2017" name="Nature">
        <title>The sunflower genome provides insights into oil metabolism, flowering and Asterid evolution.</title>
        <authorList>
            <person name="Badouin H."/>
            <person name="Gouzy J."/>
            <person name="Grassa C.J."/>
            <person name="Murat F."/>
            <person name="Staton S.E."/>
            <person name="Cottret L."/>
            <person name="Lelandais-Briere C."/>
            <person name="Owens G.L."/>
            <person name="Carrere S."/>
            <person name="Mayjonade B."/>
            <person name="Legrand L."/>
            <person name="Gill N."/>
            <person name="Kane N.C."/>
            <person name="Bowers J.E."/>
            <person name="Hubner S."/>
            <person name="Bellec A."/>
            <person name="Berard A."/>
            <person name="Berges H."/>
            <person name="Blanchet N."/>
            <person name="Boniface M.C."/>
            <person name="Brunel D."/>
            <person name="Catrice O."/>
            <person name="Chaidir N."/>
            <person name="Claudel C."/>
            <person name="Donnadieu C."/>
            <person name="Faraut T."/>
            <person name="Fievet G."/>
            <person name="Helmstetter N."/>
            <person name="King M."/>
            <person name="Knapp S.J."/>
            <person name="Lai Z."/>
            <person name="Le Paslier M.C."/>
            <person name="Lippi Y."/>
            <person name="Lorenzon L."/>
            <person name="Mandel J.R."/>
            <person name="Marage G."/>
            <person name="Marchand G."/>
            <person name="Marquand E."/>
            <person name="Bret-Mestries E."/>
            <person name="Morien E."/>
            <person name="Nambeesan S."/>
            <person name="Nguyen T."/>
            <person name="Pegot-Espagnet P."/>
            <person name="Pouilly N."/>
            <person name="Raftis F."/>
            <person name="Sallet E."/>
            <person name="Schiex T."/>
            <person name="Thomas J."/>
            <person name="Vandecasteele C."/>
            <person name="Vares D."/>
            <person name="Vear F."/>
            <person name="Vautrin S."/>
            <person name="Crespi M."/>
            <person name="Mangin B."/>
            <person name="Burke J.M."/>
            <person name="Salse J."/>
            <person name="Munos S."/>
            <person name="Vincourt P."/>
            <person name="Rieseberg L.H."/>
            <person name="Langlade N.B."/>
        </authorList>
    </citation>
    <scope>NUCLEOTIDE SEQUENCE [LARGE SCALE GENOMIC DNA]</scope>
    <source>
        <strain evidence="3">cv. SF193</strain>
        <tissue evidence="1">Leaves</tissue>
    </source>
</reference>
<accession>A0A251SJ12</accession>
<gene>
    <name evidence="2" type="ORF">HannXRQ_Chr14g0434801</name>
    <name evidence="1" type="ORF">HanXRQr2_Chr14g0633391</name>
</gene>
<protein>
    <submittedName>
        <fullName evidence="2">Uncharacterized protein</fullName>
    </submittedName>
</protein>
<dbReference type="InParanoid" id="A0A251SJ12"/>
<proteinExistence type="predicted"/>
<dbReference type="EMBL" id="MNCJ02000329">
    <property type="protein sequence ID" value="KAF5768181.1"/>
    <property type="molecule type" value="Genomic_DNA"/>
</dbReference>
<dbReference type="EMBL" id="CM007903">
    <property type="protein sequence ID" value="OTF97460.1"/>
    <property type="molecule type" value="Genomic_DNA"/>
</dbReference>
<evidence type="ECO:0000313" key="3">
    <source>
        <dbReference type="Proteomes" id="UP000215914"/>
    </source>
</evidence>
<organism evidence="2 3">
    <name type="scientific">Helianthus annuus</name>
    <name type="common">Common sunflower</name>
    <dbReference type="NCBI Taxonomy" id="4232"/>
    <lineage>
        <taxon>Eukaryota</taxon>
        <taxon>Viridiplantae</taxon>
        <taxon>Streptophyta</taxon>
        <taxon>Embryophyta</taxon>
        <taxon>Tracheophyta</taxon>
        <taxon>Spermatophyta</taxon>
        <taxon>Magnoliopsida</taxon>
        <taxon>eudicotyledons</taxon>
        <taxon>Gunneridae</taxon>
        <taxon>Pentapetalae</taxon>
        <taxon>asterids</taxon>
        <taxon>campanulids</taxon>
        <taxon>Asterales</taxon>
        <taxon>Asteraceae</taxon>
        <taxon>Asteroideae</taxon>
        <taxon>Heliantheae alliance</taxon>
        <taxon>Heliantheae</taxon>
        <taxon>Helianthus</taxon>
    </lineage>
</organism>